<accession>A0ACD5XKT5</accession>
<dbReference type="EnsemblPlants" id="AVESA.00010b.r2.5AG0805100.1">
    <property type="protein sequence ID" value="AVESA.00010b.r2.5AG0805100.1.CDS"/>
    <property type="gene ID" value="AVESA.00010b.r2.5AG0805100"/>
</dbReference>
<evidence type="ECO:0000313" key="1">
    <source>
        <dbReference type="EnsemblPlants" id="AVESA.00010b.r2.5AG0805100.1.CDS"/>
    </source>
</evidence>
<name>A0ACD5XKT5_AVESA</name>
<dbReference type="Proteomes" id="UP001732700">
    <property type="component" value="Chromosome 5A"/>
</dbReference>
<reference evidence="1" key="2">
    <citation type="submission" date="2025-09" db="UniProtKB">
        <authorList>
            <consortium name="EnsemblPlants"/>
        </authorList>
    </citation>
    <scope>IDENTIFICATION</scope>
</reference>
<protein>
    <submittedName>
        <fullName evidence="1">Uncharacterized protein</fullName>
    </submittedName>
</protein>
<reference evidence="1" key="1">
    <citation type="submission" date="2021-05" db="EMBL/GenBank/DDBJ databases">
        <authorList>
            <person name="Scholz U."/>
            <person name="Mascher M."/>
            <person name="Fiebig A."/>
        </authorList>
    </citation>
    <scope>NUCLEOTIDE SEQUENCE [LARGE SCALE GENOMIC DNA]</scope>
</reference>
<organism evidence="1 2">
    <name type="scientific">Avena sativa</name>
    <name type="common">Oat</name>
    <dbReference type="NCBI Taxonomy" id="4498"/>
    <lineage>
        <taxon>Eukaryota</taxon>
        <taxon>Viridiplantae</taxon>
        <taxon>Streptophyta</taxon>
        <taxon>Embryophyta</taxon>
        <taxon>Tracheophyta</taxon>
        <taxon>Spermatophyta</taxon>
        <taxon>Magnoliopsida</taxon>
        <taxon>Liliopsida</taxon>
        <taxon>Poales</taxon>
        <taxon>Poaceae</taxon>
        <taxon>BOP clade</taxon>
        <taxon>Pooideae</taxon>
        <taxon>Poodae</taxon>
        <taxon>Poeae</taxon>
        <taxon>Poeae Chloroplast Group 1 (Aveneae type)</taxon>
        <taxon>Aveninae</taxon>
        <taxon>Avena</taxon>
    </lineage>
</organism>
<keyword evidence="2" id="KW-1185">Reference proteome</keyword>
<sequence length="385" mass="43069">MFDPYTKTSSGKENGRIKYAASCMKGARLGMEDYHTAILELDGSDSTSFFGVFDGHGGYKVALYCSKQFHIELVNHPDYENDPRTAMKHVYFRIDETLRRSEKWKNFDSPPDPYPDPVKGNLLSRLKTAVSQIFKKYKGPQQEGTTACVALIRGNQIIVGNVGDSRCVLSRNGQAIDLSTDHKPNDPRERDRIEAAGGKVFQRDIPKFESGRRHGTVPGIHRVDGIIATSRALGDFKFKKNFFLTPARQRVTCNPDIRTENITDDTDFLLIASDGIWEVKTSEEVVSYVNKRLQSGTDPIVVCERLLDWCMLSLDNSTVILVQFKRDGGSCPEPSCRLFRANNPTATDIRSSHSCPRSQAKTTDTPSTSGGSKDDTKSVFDYDEE</sequence>
<evidence type="ECO:0000313" key="2">
    <source>
        <dbReference type="Proteomes" id="UP001732700"/>
    </source>
</evidence>
<proteinExistence type="predicted"/>